<dbReference type="EMBL" id="KQ414860">
    <property type="protein sequence ID" value="KOC60029.1"/>
    <property type="molecule type" value="Genomic_DNA"/>
</dbReference>
<keyword evidence="2" id="KW-0378">Hydrolase</keyword>
<feature type="domain" description="UFSP1/2/DUB catalytic" evidence="3">
    <location>
        <begin position="25"/>
        <end position="209"/>
    </location>
</feature>
<evidence type="ECO:0000256" key="1">
    <source>
        <dbReference type="ARBA" id="ARBA00008552"/>
    </source>
</evidence>
<evidence type="ECO:0000313" key="5">
    <source>
        <dbReference type="Proteomes" id="UP000053825"/>
    </source>
</evidence>
<dbReference type="Pfam" id="PF07910">
    <property type="entry name" value="Peptidase_C78"/>
    <property type="match status" value="1"/>
</dbReference>
<dbReference type="STRING" id="597456.A0A0L7QN85"/>
<accession>A0A0L7QN85</accession>
<dbReference type="OrthoDB" id="417506at2759"/>
<keyword evidence="4" id="KW-0645">Protease</keyword>
<name>A0A0L7QN85_9HYME</name>
<evidence type="ECO:0000256" key="2">
    <source>
        <dbReference type="ARBA" id="ARBA00022801"/>
    </source>
</evidence>
<dbReference type="InterPro" id="IPR012462">
    <property type="entry name" value="UFSP1/2_DUB_cat"/>
</dbReference>
<proteinExistence type="inferred from homology"/>
<gene>
    <name evidence="4" type="ORF">WH47_09169</name>
</gene>
<dbReference type="SUPFAM" id="SSF54001">
    <property type="entry name" value="Cysteine proteinases"/>
    <property type="match status" value="1"/>
</dbReference>
<dbReference type="PANTHER" id="PTHR48153:SF3">
    <property type="entry name" value="INACTIVE UFM1-SPECIFIC PROTEASE 1"/>
    <property type="match status" value="1"/>
</dbReference>
<protein>
    <submittedName>
        <fullName evidence="4">Ufm1-specific protease 1</fullName>
    </submittedName>
</protein>
<dbReference type="GO" id="GO:0006508">
    <property type="term" value="P:proteolysis"/>
    <property type="evidence" value="ECO:0007669"/>
    <property type="project" value="UniProtKB-KW"/>
</dbReference>
<comment type="similarity">
    <text evidence="1">Belongs to the peptidase C78 family.</text>
</comment>
<dbReference type="Gene3D" id="3.90.70.130">
    <property type="match status" value="1"/>
</dbReference>
<dbReference type="PANTHER" id="PTHR48153">
    <property type="entry name" value="UFM1-SPECIFIC PROTEASE 2"/>
    <property type="match status" value="1"/>
</dbReference>
<organism evidence="4 5">
    <name type="scientific">Habropoda laboriosa</name>
    <dbReference type="NCBI Taxonomy" id="597456"/>
    <lineage>
        <taxon>Eukaryota</taxon>
        <taxon>Metazoa</taxon>
        <taxon>Ecdysozoa</taxon>
        <taxon>Arthropoda</taxon>
        <taxon>Hexapoda</taxon>
        <taxon>Insecta</taxon>
        <taxon>Pterygota</taxon>
        <taxon>Neoptera</taxon>
        <taxon>Endopterygota</taxon>
        <taxon>Hymenoptera</taxon>
        <taxon>Apocrita</taxon>
        <taxon>Aculeata</taxon>
        <taxon>Apoidea</taxon>
        <taxon>Anthophila</taxon>
        <taxon>Apidae</taxon>
        <taxon>Habropoda</taxon>
    </lineage>
</organism>
<dbReference type="InterPro" id="IPR038765">
    <property type="entry name" value="Papain-like_cys_pep_sf"/>
</dbReference>
<dbReference type="Proteomes" id="UP000053825">
    <property type="component" value="Unassembled WGS sequence"/>
</dbReference>
<dbReference type="AlphaFoldDB" id="A0A0L7QN85"/>
<evidence type="ECO:0000313" key="4">
    <source>
        <dbReference type="EMBL" id="KOC60029.1"/>
    </source>
</evidence>
<keyword evidence="5" id="KW-1185">Reference proteome</keyword>
<evidence type="ECO:0000259" key="3">
    <source>
        <dbReference type="Pfam" id="PF07910"/>
    </source>
</evidence>
<dbReference type="GO" id="GO:0071567">
    <property type="term" value="F:deUFMylase activity"/>
    <property type="evidence" value="ECO:0007669"/>
    <property type="project" value="UniProtKB-ARBA"/>
</dbReference>
<reference evidence="4 5" key="1">
    <citation type="submission" date="2015-07" db="EMBL/GenBank/DDBJ databases">
        <title>The genome of Habropoda laboriosa.</title>
        <authorList>
            <person name="Pan H."/>
            <person name="Kapheim K."/>
        </authorList>
    </citation>
    <scope>NUCLEOTIDE SEQUENCE [LARGE SCALE GENOMIC DNA]</scope>
    <source>
        <strain evidence="4">0110345459</strain>
    </source>
</reference>
<sequence length="219" mass="24902">MTVDYSSDLLKNVHRNVSPPEVGTSFLVKGEYDYWHYGCDGFNDKGWGCGYRTLQTICSWVIKNRNLEQTVPSIARIQEVLVTLEDKELSFIGSREWIGSFEVCLVLNHLYEVLSKIVHVPSGRALKDQVPVIKTHFEELGSPVMMGGDRDCSSKCVVGIHEGSKNTYLLIVDPHFIGRARGTEQLENYHWVKWQNLDNFVDSSFYNLCLPRVKSIGAE</sequence>